<evidence type="ECO:0000313" key="5">
    <source>
        <dbReference type="Proteomes" id="UP000179209"/>
    </source>
</evidence>
<dbReference type="EMBL" id="MFKA01000086">
    <property type="protein sequence ID" value="OGG31007.1"/>
    <property type="molecule type" value="Genomic_DNA"/>
</dbReference>
<evidence type="ECO:0000256" key="3">
    <source>
        <dbReference type="ARBA" id="ARBA00022679"/>
    </source>
</evidence>
<dbReference type="Proteomes" id="UP000179209">
    <property type="component" value="Unassembled WGS sequence"/>
</dbReference>
<organism evidence="4 5">
    <name type="scientific">Candidatus Gottesmanbacteria bacterium RIFCSPLOWO2_02_FULL_38_8</name>
    <dbReference type="NCBI Taxonomy" id="1798397"/>
    <lineage>
        <taxon>Bacteria</taxon>
        <taxon>Candidatus Gottesmaniibacteriota</taxon>
    </lineage>
</organism>
<evidence type="ECO:0000256" key="1">
    <source>
        <dbReference type="ARBA" id="ARBA00006739"/>
    </source>
</evidence>
<gene>
    <name evidence="4" type="ORF">A3I51_06145</name>
</gene>
<evidence type="ECO:0000313" key="4">
    <source>
        <dbReference type="EMBL" id="OGG31007.1"/>
    </source>
</evidence>
<keyword evidence="3" id="KW-0808">Transferase</keyword>
<sequence length="237" mass="27518">FQNRLNLGFSRGNNVGIRHALEKGADYVLLLNNDVIIEMNFLIHSLKIKADIVSPVVKFREFKDKPQLLYDLGGFVNWTTGRTTHLNTYKNEYLRYKGQKPISVDYVAGCCMLIKRQVLESIGFLDEKYFIYFEDVDYCITAKKHGFKVVVDPDSIIYHKLGGSMDRWSNRAIFHNLYSNFIFISKHLGIKKLTGYGYLSVLILKILKDRIMDSLTKSRIDILDNKKWRGARHNKPS</sequence>
<dbReference type="PANTHER" id="PTHR43179">
    <property type="entry name" value="RHAMNOSYLTRANSFERASE WBBL"/>
    <property type="match status" value="1"/>
</dbReference>
<evidence type="ECO:0000256" key="2">
    <source>
        <dbReference type="ARBA" id="ARBA00022676"/>
    </source>
</evidence>
<dbReference type="AlphaFoldDB" id="A0A1F6B386"/>
<feature type="non-terminal residue" evidence="4">
    <location>
        <position position="1"/>
    </location>
</feature>
<accession>A0A1F6B386</accession>
<keyword evidence="2" id="KW-0328">Glycosyltransferase</keyword>
<reference evidence="4 5" key="1">
    <citation type="journal article" date="2016" name="Nat. Commun.">
        <title>Thousands of microbial genomes shed light on interconnected biogeochemical processes in an aquifer system.</title>
        <authorList>
            <person name="Anantharaman K."/>
            <person name="Brown C.T."/>
            <person name="Hug L.A."/>
            <person name="Sharon I."/>
            <person name="Castelle C.J."/>
            <person name="Probst A.J."/>
            <person name="Thomas B.C."/>
            <person name="Singh A."/>
            <person name="Wilkins M.J."/>
            <person name="Karaoz U."/>
            <person name="Brodie E.L."/>
            <person name="Williams K.H."/>
            <person name="Hubbard S.S."/>
            <person name="Banfield J.F."/>
        </authorList>
    </citation>
    <scope>NUCLEOTIDE SEQUENCE [LARGE SCALE GENOMIC DNA]</scope>
</reference>
<dbReference type="Pfam" id="PF13641">
    <property type="entry name" value="Glyco_tranf_2_3"/>
    <property type="match status" value="1"/>
</dbReference>
<name>A0A1F6B386_9BACT</name>
<protein>
    <recommendedName>
        <fullName evidence="6">Glycosyltransferase 2-like domain-containing protein</fullName>
    </recommendedName>
</protein>
<proteinExistence type="inferred from homology"/>
<dbReference type="GO" id="GO:0016757">
    <property type="term" value="F:glycosyltransferase activity"/>
    <property type="evidence" value="ECO:0007669"/>
    <property type="project" value="UniProtKB-KW"/>
</dbReference>
<dbReference type="PANTHER" id="PTHR43179:SF12">
    <property type="entry name" value="GALACTOFURANOSYLTRANSFERASE GLFT2"/>
    <property type="match status" value="1"/>
</dbReference>
<dbReference type="InterPro" id="IPR029044">
    <property type="entry name" value="Nucleotide-diphossugar_trans"/>
</dbReference>
<evidence type="ECO:0008006" key="6">
    <source>
        <dbReference type="Google" id="ProtNLM"/>
    </source>
</evidence>
<dbReference type="Gene3D" id="3.90.550.10">
    <property type="entry name" value="Spore Coat Polysaccharide Biosynthesis Protein SpsA, Chain A"/>
    <property type="match status" value="1"/>
</dbReference>
<comment type="similarity">
    <text evidence="1">Belongs to the glycosyltransferase 2 family.</text>
</comment>
<comment type="caution">
    <text evidence="4">The sequence shown here is derived from an EMBL/GenBank/DDBJ whole genome shotgun (WGS) entry which is preliminary data.</text>
</comment>
<dbReference type="SUPFAM" id="SSF53448">
    <property type="entry name" value="Nucleotide-diphospho-sugar transferases"/>
    <property type="match status" value="1"/>
</dbReference>